<keyword evidence="4" id="KW-0804">Transcription</keyword>
<dbReference type="GO" id="GO:0003700">
    <property type="term" value="F:DNA-binding transcription factor activity"/>
    <property type="evidence" value="ECO:0007669"/>
    <property type="project" value="InterPro"/>
</dbReference>
<evidence type="ECO:0000256" key="4">
    <source>
        <dbReference type="ARBA" id="ARBA00023163"/>
    </source>
</evidence>
<dbReference type="SUPFAM" id="SSF53850">
    <property type="entry name" value="Periplasmic binding protein-like II"/>
    <property type="match status" value="1"/>
</dbReference>
<dbReference type="PANTHER" id="PTHR30427">
    <property type="entry name" value="TRANSCRIPTIONAL ACTIVATOR PROTEIN LYSR"/>
    <property type="match status" value="1"/>
</dbReference>
<evidence type="ECO:0000256" key="3">
    <source>
        <dbReference type="ARBA" id="ARBA00023125"/>
    </source>
</evidence>
<dbReference type="GO" id="GO:0043565">
    <property type="term" value="F:sequence-specific DNA binding"/>
    <property type="evidence" value="ECO:0007669"/>
    <property type="project" value="TreeGrafter"/>
</dbReference>
<dbReference type="InterPro" id="IPR036388">
    <property type="entry name" value="WH-like_DNA-bd_sf"/>
</dbReference>
<protein>
    <submittedName>
        <fullName evidence="6">LysR family transcriptional regulator</fullName>
    </submittedName>
</protein>
<feature type="domain" description="HTH lysR-type" evidence="5">
    <location>
        <begin position="1"/>
        <end position="58"/>
    </location>
</feature>
<dbReference type="PANTHER" id="PTHR30427:SF1">
    <property type="entry name" value="TRANSCRIPTIONAL ACTIVATOR PROTEIN LYSR"/>
    <property type="match status" value="1"/>
</dbReference>
<dbReference type="PROSITE" id="PS50931">
    <property type="entry name" value="HTH_LYSR"/>
    <property type="match status" value="1"/>
</dbReference>
<dbReference type="GO" id="GO:0010628">
    <property type="term" value="P:positive regulation of gene expression"/>
    <property type="evidence" value="ECO:0007669"/>
    <property type="project" value="TreeGrafter"/>
</dbReference>
<organism evidence="6 7">
    <name type="scientific">Cereibacter changlensis</name>
    <dbReference type="NCBI Taxonomy" id="402884"/>
    <lineage>
        <taxon>Bacteria</taxon>
        <taxon>Pseudomonadati</taxon>
        <taxon>Pseudomonadota</taxon>
        <taxon>Alphaproteobacteria</taxon>
        <taxon>Rhodobacterales</taxon>
        <taxon>Paracoccaceae</taxon>
        <taxon>Cereibacter</taxon>
    </lineage>
</organism>
<name>A0A4U0YT20_9RHOB</name>
<keyword evidence="3" id="KW-0238">DNA-binding</keyword>
<accession>A0A4U0YT20</accession>
<keyword evidence="2" id="KW-0805">Transcription regulation</keyword>
<evidence type="ECO:0000256" key="2">
    <source>
        <dbReference type="ARBA" id="ARBA00023015"/>
    </source>
</evidence>
<dbReference type="InterPro" id="IPR036390">
    <property type="entry name" value="WH_DNA-bd_sf"/>
</dbReference>
<sequence>MDIRLLETFLAVVHNGSSSAAARILGITQPAVSLQLGKLEKAIGFGLFTRTSSGQALTPKGRLFLDEAENVLRAVRKLDDVTAGIRGNELGALTVAGHPSAAISMLPMVVARFGQLFPDVRLRMINRTSEEILSYFPGTGVDVAVCELPRDLAGVTVRRYRLRTVAILPADHPLAACETLTPTDLSGLPFVAMPAERMISHRVRLAFDESGAEYRPVAEVDFFASICSLVASGYGVSIVDIFSARSFAGAGLVARPFAPAIPYEIAVLSVPDRPQSELTSAFLDVLDTCLTTEGSF</sequence>
<comment type="similarity">
    <text evidence="1">Belongs to the LysR transcriptional regulatory family.</text>
</comment>
<dbReference type="Pfam" id="PF03466">
    <property type="entry name" value="LysR_substrate"/>
    <property type="match status" value="1"/>
</dbReference>
<gene>
    <name evidence="6" type="ORF">FAZ78_19875</name>
</gene>
<dbReference type="InterPro" id="IPR005119">
    <property type="entry name" value="LysR_subst-bd"/>
</dbReference>
<evidence type="ECO:0000313" key="7">
    <source>
        <dbReference type="Proteomes" id="UP000306340"/>
    </source>
</evidence>
<proteinExistence type="inferred from homology"/>
<dbReference type="Pfam" id="PF00126">
    <property type="entry name" value="HTH_1"/>
    <property type="match status" value="1"/>
</dbReference>
<dbReference type="Gene3D" id="3.40.190.290">
    <property type="match status" value="1"/>
</dbReference>
<evidence type="ECO:0000259" key="5">
    <source>
        <dbReference type="PROSITE" id="PS50931"/>
    </source>
</evidence>
<evidence type="ECO:0000256" key="1">
    <source>
        <dbReference type="ARBA" id="ARBA00009437"/>
    </source>
</evidence>
<dbReference type="Proteomes" id="UP000306340">
    <property type="component" value="Unassembled WGS sequence"/>
</dbReference>
<dbReference type="EMBL" id="SWAU01000265">
    <property type="protein sequence ID" value="TKA94875.1"/>
    <property type="molecule type" value="Genomic_DNA"/>
</dbReference>
<dbReference type="AlphaFoldDB" id="A0A4U0YT20"/>
<dbReference type="PRINTS" id="PR00039">
    <property type="entry name" value="HTHLYSR"/>
</dbReference>
<dbReference type="FunFam" id="1.10.10.10:FF:000001">
    <property type="entry name" value="LysR family transcriptional regulator"/>
    <property type="match status" value="1"/>
</dbReference>
<comment type="caution">
    <text evidence="6">The sequence shown here is derived from an EMBL/GenBank/DDBJ whole genome shotgun (WGS) entry which is preliminary data.</text>
</comment>
<dbReference type="Gene3D" id="1.10.10.10">
    <property type="entry name" value="Winged helix-like DNA-binding domain superfamily/Winged helix DNA-binding domain"/>
    <property type="match status" value="1"/>
</dbReference>
<dbReference type="InterPro" id="IPR000847">
    <property type="entry name" value="LysR_HTH_N"/>
</dbReference>
<evidence type="ECO:0000313" key="6">
    <source>
        <dbReference type="EMBL" id="TKA94875.1"/>
    </source>
</evidence>
<reference evidence="6 7" key="1">
    <citation type="submission" date="2019-04" db="EMBL/GenBank/DDBJ databases">
        <title>Crypto-aerobic microbial life in anoxic (sulfidic) marine sediments.</title>
        <authorList>
            <person name="Bhattacharya S."/>
            <person name="Roy C."/>
            <person name="Mondal N."/>
            <person name="Sarkar J."/>
            <person name="Mandal S."/>
            <person name="Rameez M.J."/>
            <person name="Ghosh W."/>
        </authorList>
    </citation>
    <scope>NUCLEOTIDE SEQUENCE [LARGE SCALE GENOMIC DNA]</scope>
    <source>
        <strain evidence="6 7">SBBC</strain>
    </source>
</reference>
<dbReference type="SUPFAM" id="SSF46785">
    <property type="entry name" value="Winged helix' DNA-binding domain"/>
    <property type="match status" value="1"/>
</dbReference>